<gene>
    <name evidence="10" type="ORF">PG991_003690</name>
</gene>
<comment type="caution">
    <text evidence="10">The sequence shown here is derived from an EMBL/GenBank/DDBJ whole genome shotgun (WGS) entry which is preliminary data.</text>
</comment>
<keyword evidence="2" id="KW-0479">Metal-binding</keyword>
<evidence type="ECO:0000256" key="8">
    <source>
        <dbReference type="SAM" id="MobiDB-lite"/>
    </source>
</evidence>
<evidence type="ECO:0000313" key="10">
    <source>
        <dbReference type="EMBL" id="KAK8026634.1"/>
    </source>
</evidence>
<sequence>MEAQTTSAQRPGGGGGASNGRRRRGAAAGGGTHTCPHCGRTFKRSEHKERHVRTHTKEKPFICHCGAAFTRRDLLTRHQRIALHEKTPDGPPDNASDKGHQTSGVDDMAAAAAAASLSGMSMNPWAHHQSQPPLGANGYRTTDPGWTILRL</sequence>
<keyword evidence="4 7" id="KW-0863">Zinc-finger</keyword>
<dbReference type="PANTHER" id="PTHR40626">
    <property type="entry name" value="MIP31509P"/>
    <property type="match status" value="1"/>
</dbReference>
<feature type="compositionally biased region" description="Basic and acidic residues" evidence="8">
    <location>
        <begin position="79"/>
        <end position="88"/>
    </location>
</feature>
<dbReference type="PROSITE" id="PS00028">
    <property type="entry name" value="ZINC_FINGER_C2H2_1"/>
    <property type="match status" value="1"/>
</dbReference>
<evidence type="ECO:0000256" key="7">
    <source>
        <dbReference type="PROSITE-ProRule" id="PRU00042"/>
    </source>
</evidence>
<protein>
    <recommendedName>
        <fullName evidence="9">C2H2-type domain-containing protein</fullName>
    </recommendedName>
</protein>
<accession>A0ABR1S490</accession>
<evidence type="ECO:0000256" key="1">
    <source>
        <dbReference type="ARBA" id="ARBA00004123"/>
    </source>
</evidence>
<feature type="domain" description="C2H2-type" evidence="9">
    <location>
        <begin position="33"/>
        <end position="60"/>
    </location>
</feature>
<evidence type="ECO:0000313" key="11">
    <source>
        <dbReference type="Proteomes" id="UP001396898"/>
    </source>
</evidence>
<evidence type="ECO:0000256" key="5">
    <source>
        <dbReference type="ARBA" id="ARBA00022833"/>
    </source>
</evidence>
<dbReference type="InterPro" id="IPR036236">
    <property type="entry name" value="Znf_C2H2_sf"/>
</dbReference>
<proteinExistence type="predicted"/>
<feature type="region of interest" description="Disordered" evidence="8">
    <location>
        <begin position="1"/>
        <end position="40"/>
    </location>
</feature>
<dbReference type="Proteomes" id="UP001396898">
    <property type="component" value="Unassembled WGS sequence"/>
</dbReference>
<feature type="domain" description="C2H2-type" evidence="9">
    <location>
        <begin position="61"/>
        <end position="89"/>
    </location>
</feature>
<reference evidence="10 11" key="1">
    <citation type="submission" date="2023-01" db="EMBL/GenBank/DDBJ databases">
        <title>Analysis of 21 Apiospora genomes using comparative genomics revels a genus with tremendous synthesis potential of carbohydrate active enzymes and secondary metabolites.</title>
        <authorList>
            <person name="Sorensen T."/>
        </authorList>
    </citation>
    <scope>NUCLEOTIDE SEQUENCE [LARGE SCALE GENOMIC DNA]</scope>
    <source>
        <strain evidence="10 11">CBS 20057</strain>
    </source>
</reference>
<dbReference type="InterPro" id="IPR051059">
    <property type="entry name" value="VerF-like"/>
</dbReference>
<dbReference type="SUPFAM" id="SSF57667">
    <property type="entry name" value="beta-beta-alpha zinc fingers"/>
    <property type="match status" value="1"/>
</dbReference>
<feature type="region of interest" description="Disordered" evidence="8">
    <location>
        <begin position="79"/>
        <end position="107"/>
    </location>
</feature>
<dbReference type="PROSITE" id="PS50157">
    <property type="entry name" value="ZINC_FINGER_C2H2_2"/>
    <property type="match status" value="2"/>
</dbReference>
<dbReference type="SMART" id="SM00355">
    <property type="entry name" value="ZnF_C2H2"/>
    <property type="match status" value="2"/>
</dbReference>
<dbReference type="EMBL" id="JAQQWI010000007">
    <property type="protein sequence ID" value="KAK8026634.1"/>
    <property type="molecule type" value="Genomic_DNA"/>
</dbReference>
<keyword evidence="3" id="KW-0677">Repeat</keyword>
<evidence type="ECO:0000256" key="6">
    <source>
        <dbReference type="ARBA" id="ARBA00023242"/>
    </source>
</evidence>
<name>A0ABR1S490_9PEZI</name>
<dbReference type="Pfam" id="PF00096">
    <property type="entry name" value="zf-C2H2"/>
    <property type="match status" value="2"/>
</dbReference>
<dbReference type="InterPro" id="IPR013087">
    <property type="entry name" value="Znf_C2H2_type"/>
</dbReference>
<evidence type="ECO:0000256" key="4">
    <source>
        <dbReference type="ARBA" id="ARBA00022771"/>
    </source>
</evidence>
<keyword evidence="5" id="KW-0862">Zinc</keyword>
<keyword evidence="6" id="KW-0539">Nucleus</keyword>
<evidence type="ECO:0000256" key="3">
    <source>
        <dbReference type="ARBA" id="ARBA00022737"/>
    </source>
</evidence>
<comment type="subcellular location">
    <subcellularLocation>
        <location evidence="1">Nucleus</location>
    </subcellularLocation>
</comment>
<organism evidence="10 11">
    <name type="scientific">Apiospora marii</name>
    <dbReference type="NCBI Taxonomy" id="335849"/>
    <lineage>
        <taxon>Eukaryota</taxon>
        <taxon>Fungi</taxon>
        <taxon>Dikarya</taxon>
        <taxon>Ascomycota</taxon>
        <taxon>Pezizomycotina</taxon>
        <taxon>Sordariomycetes</taxon>
        <taxon>Xylariomycetidae</taxon>
        <taxon>Amphisphaeriales</taxon>
        <taxon>Apiosporaceae</taxon>
        <taxon>Apiospora</taxon>
    </lineage>
</organism>
<keyword evidence="11" id="KW-1185">Reference proteome</keyword>
<evidence type="ECO:0000256" key="2">
    <source>
        <dbReference type="ARBA" id="ARBA00022723"/>
    </source>
</evidence>
<evidence type="ECO:0000259" key="9">
    <source>
        <dbReference type="PROSITE" id="PS50157"/>
    </source>
</evidence>
<dbReference type="PANTHER" id="PTHR40626:SF8">
    <property type="entry name" value="C2H2 FINGER DOMAIN TRANSCRIPTION FACTOR (EUROFUNG)-RELATED"/>
    <property type="match status" value="1"/>
</dbReference>
<dbReference type="Gene3D" id="3.30.160.60">
    <property type="entry name" value="Classic Zinc Finger"/>
    <property type="match status" value="2"/>
</dbReference>